<dbReference type="AlphaFoldDB" id="A0A7G7BU32"/>
<proteinExistence type="predicted"/>
<sequence length="73" mass="7521">MSLRERTAGVAGPHALNARHGGQEPKLSQAVAGIGIDGGAWGQAPISSGCHKRGRAQQAVRRAGVRATTRAPR</sequence>
<dbReference type="RefSeq" id="WP_185302308.1">
    <property type="nucleotide sequence ID" value="NZ_CP045702.1"/>
</dbReference>
<gene>
    <name evidence="2" type="ORF">F0344_33425</name>
</gene>
<dbReference type="Proteomes" id="UP000515307">
    <property type="component" value="Chromosome"/>
</dbReference>
<accession>A0A7G7BU32</accession>
<reference evidence="3" key="1">
    <citation type="submission" date="2019-10" db="EMBL/GenBank/DDBJ databases">
        <title>Antimicrobial potential of Antarctic Bacteria.</title>
        <authorList>
            <person name="Benaud N."/>
            <person name="Edwards R.J."/>
            <person name="Ferrari B.C."/>
        </authorList>
    </citation>
    <scope>NUCLEOTIDE SEQUENCE [LARGE SCALE GENOMIC DNA]</scope>
    <source>
        <strain evidence="3">NBSH44</strain>
    </source>
</reference>
<feature type="region of interest" description="Disordered" evidence="1">
    <location>
        <begin position="1"/>
        <end position="24"/>
    </location>
</feature>
<feature type="compositionally biased region" description="Low complexity" evidence="1">
    <location>
        <begin position="56"/>
        <end position="73"/>
    </location>
</feature>
<dbReference type="KEGG" id="sfiy:F0344_33425"/>
<evidence type="ECO:0000313" key="2">
    <source>
        <dbReference type="EMBL" id="QNE78847.1"/>
    </source>
</evidence>
<name>A0A7G7BU32_9ACTN</name>
<keyword evidence="3" id="KW-1185">Reference proteome</keyword>
<dbReference type="EMBL" id="CP045702">
    <property type="protein sequence ID" value="QNE78847.1"/>
    <property type="molecule type" value="Genomic_DNA"/>
</dbReference>
<organism evidence="2 3">
    <name type="scientific">Streptomyces finlayi</name>
    <dbReference type="NCBI Taxonomy" id="67296"/>
    <lineage>
        <taxon>Bacteria</taxon>
        <taxon>Bacillati</taxon>
        <taxon>Actinomycetota</taxon>
        <taxon>Actinomycetes</taxon>
        <taxon>Kitasatosporales</taxon>
        <taxon>Streptomycetaceae</taxon>
        <taxon>Streptomyces</taxon>
    </lineage>
</organism>
<evidence type="ECO:0000313" key="3">
    <source>
        <dbReference type="Proteomes" id="UP000515307"/>
    </source>
</evidence>
<evidence type="ECO:0000256" key="1">
    <source>
        <dbReference type="SAM" id="MobiDB-lite"/>
    </source>
</evidence>
<feature type="region of interest" description="Disordered" evidence="1">
    <location>
        <begin position="45"/>
        <end position="73"/>
    </location>
</feature>
<protein>
    <submittedName>
        <fullName evidence="2">Uncharacterized protein</fullName>
    </submittedName>
</protein>